<feature type="compositionally biased region" description="Low complexity" evidence="10">
    <location>
        <begin position="82"/>
        <end position="101"/>
    </location>
</feature>
<evidence type="ECO:0000256" key="2">
    <source>
        <dbReference type="ARBA" id="ARBA00011870"/>
    </source>
</evidence>
<dbReference type="PANTHER" id="PTHR43134:SF1">
    <property type="entry name" value="SIGNAL RECOGNITION PARTICLE RECEPTOR SUBUNIT ALPHA"/>
    <property type="match status" value="1"/>
</dbReference>
<dbReference type="FunFam" id="3.40.50.300:FF:000566">
    <property type="entry name" value="Signal recognition particle receptor subunit alpha"/>
    <property type="match status" value="1"/>
</dbReference>
<dbReference type="InterPro" id="IPR007222">
    <property type="entry name" value="Sig_recog_particle_rcpt_asu_N"/>
</dbReference>
<evidence type="ECO:0000256" key="6">
    <source>
        <dbReference type="ARBA" id="ARBA00023170"/>
    </source>
</evidence>
<keyword evidence="4" id="KW-0342">GTP-binding</keyword>
<evidence type="ECO:0000256" key="7">
    <source>
        <dbReference type="ARBA" id="ARBA00029433"/>
    </source>
</evidence>
<dbReference type="GO" id="GO:0006886">
    <property type="term" value="P:intracellular protein transport"/>
    <property type="evidence" value="ECO:0007669"/>
    <property type="project" value="InterPro"/>
</dbReference>
<gene>
    <name evidence="13" type="primary">srp101</name>
    <name evidence="12" type="ORF">SJAG_01558</name>
</gene>
<dbReference type="GO" id="GO:0005525">
    <property type="term" value="F:GTP binding"/>
    <property type="evidence" value="ECO:0007669"/>
    <property type="project" value="UniProtKB-KW"/>
</dbReference>
<proteinExistence type="inferred from homology"/>
<evidence type="ECO:0000259" key="11">
    <source>
        <dbReference type="PROSITE" id="PS00300"/>
    </source>
</evidence>
<feature type="domain" description="SRP54-type proteins GTP-binding" evidence="11">
    <location>
        <begin position="445"/>
        <end position="458"/>
    </location>
</feature>
<dbReference type="JaponicusDB" id="SJAG_01558">
    <property type="gene designation" value="srp101"/>
</dbReference>
<evidence type="ECO:0000313" key="12">
    <source>
        <dbReference type="EMBL" id="EEB06515.2"/>
    </source>
</evidence>
<dbReference type="GO" id="GO:0005789">
    <property type="term" value="C:endoplasmic reticulum membrane"/>
    <property type="evidence" value="ECO:0000318"/>
    <property type="project" value="GO_Central"/>
</dbReference>
<dbReference type="Proteomes" id="UP000001744">
    <property type="component" value="Unassembled WGS sequence"/>
</dbReference>
<dbReference type="HOGENOM" id="CLU_009301_8_1_1"/>
<dbReference type="Gene3D" id="3.40.50.300">
    <property type="entry name" value="P-loop containing nucleotide triphosphate hydrolases"/>
    <property type="match status" value="1"/>
</dbReference>
<dbReference type="RefSeq" id="XP_002172808.2">
    <property type="nucleotide sequence ID" value="XM_002172772.2"/>
</dbReference>
<comment type="similarity">
    <text evidence="1">Belongs to the GTP-binding SRP family.</text>
</comment>
<evidence type="ECO:0000313" key="13">
    <source>
        <dbReference type="JaponicusDB" id="SJAG_01558"/>
    </source>
</evidence>
<dbReference type="InterPro" id="IPR027417">
    <property type="entry name" value="P-loop_NTPase"/>
</dbReference>
<dbReference type="PANTHER" id="PTHR43134">
    <property type="entry name" value="SIGNAL RECOGNITION PARTICLE RECEPTOR SUBUNIT ALPHA"/>
    <property type="match status" value="1"/>
</dbReference>
<dbReference type="OMA" id="MVNMVYA"/>
<accession>B6JY97</accession>
<protein>
    <recommendedName>
        <fullName evidence="8">Signal recognition particle receptor subunit alpha homolog</fullName>
    </recommendedName>
    <alternativeName>
        <fullName evidence="9">Docking protein alpha</fullName>
    </alternativeName>
</protein>
<dbReference type="GO" id="GO:0045047">
    <property type="term" value="P:protein targeting to ER"/>
    <property type="evidence" value="ECO:0000318"/>
    <property type="project" value="GO_Central"/>
</dbReference>
<keyword evidence="5" id="KW-0472">Membrane</keyword>
<keyword evidence="3" id="KW-0547">Nucleotide-binding</keyword>
<evidence type="ECO:0000256" key="4">
    <source>
        <dbReference type="ARBA" id="ARBA00023134"/>
    </source>
</evidence>
<evidence type="ECO:0000256" key="8">
    <source>
        <dbReference type="ARBA" id="ARBA00071429"/>
    </source>
</evidence>
<dbReference type="AlphaFoldDB" id="B6JY97"/>
<evidence type="ECO:0000256" key="5">
    <source>
        <dbReference type="ARBA" id="ARBA00023136"/>
    </source>
</evidence>
<evidence type="ECO:0000256" key="1">
    <source>
        <dbReference type="ARBA" id="ARBA00008531"/>
    </source>
</evidence>
<dbReference type="Pfam" id="PF04086">
    <property type="entry name" value="SRP-alpha_N"/>
    <property type="match status" value="1"/>
</dbReference>
<dbReference type="GO" id="GO:0003924">
    <property type="term" value="F:GTPase activity"/>
    <property type="evidence" value="ECO:0000318"/>
    <property type="project" value="GO_Central"/>
</dbReference>
<dbReference type="Pfam" id="PF00448">
    <property type="entry name" value="SRP54"/>
    <property type="match status" value="1"/>
</dbReference>
<comment type="subunit">
    <text evidence="2">Heterodimer of an alpha and a beta chain.</text>
</comment>
<feature type="compositionally biased region" description="Basic residues" evidence="10">
    <location>
        <begin position="102"/>
        <end position="111"/>
    </location>
</feature>
<dbReference type="InterPro" id="IPR000897">
    <property type="entry name" value="SRP54_GTPase_dom"/>
</dbReference>
<dbReference type="eggNOG" id="KOG0781">
    <property type="taxonomic scope" value="Eukaryota"/>
</dbReference>
<evidence type="ECO:0000256" key="9">
    <source>
        <dbReference type="ARBA" id="ARBA00081194"/>
    </source>
</evidence>
<dbReference type="SUPFAM" id="SSF52540">
    <property type="entry name" value="P-loop containing nucleoside triphosphate hydrolases"/>
    <property type="match status" value="1"/>
</dbReference>
<comment type="subcellular location">
    <subcellularLocation>
        <location evidence="7">Endomembrane system</location>
        <topology evidence="7">Peripheral membrane protein</topology>
        <orientation evidence="7">Cytoplasmic side</orientation>
    </subcellularLocation>
</comment>
<keyword evidence="6 12" id="KW-0675">Receptor</keyword>
<dbReference type="GeneID" id="7048742"/>
<dbReference type="EMBL" id="KE651168">
    <property type="protein sequence ID" value="EEB06515.2"/>
    <property type="molecule type" value="Genomic_DNA"/>
</dbReference>
<keyword evidence="14" id="KW-1185">Reference proteome</keyword>
<feature type="region of interest" description="Disordered" evidence="10">
    <location>
        <begin position="77"/>
        <end position="120"/>
    </location>
</feature>
<dbReference type="VEuPathDB" id="FungiDB:SJAG_01558"/>
<dbReference type="InterPro" id="IPR042101">
    <property type="entry name" value="SRP54_N_sf"/>
</dbReference>
<dbReference type="OrthoDB" id="1727884at2759"/>
<dbReference type="GO" id="GO:0005047">
    <property type="term" value="F:signal recognition particle binding"/>
    <property type="evidence" value="ECO:0000318"/>
    <property type="project" value="GO_Central"/>
</dbReference>
<dbReference type="PROSITE" id="PS00300">
    <property type="entry name" value="SRP54"/>
    <property type="match status" value="1"/>
</dbReference>
<organism evidence="12 14">
    <name type="scientific">Schizosaccharomyces japonicus (strain yFS275 / FY16936)</name>
    <name type="common">Fission yeast</name>
    <dbReference type="NCBI Taxonomy" id="402676"/>
    <lineage>
        <taxon>Eukaryota</taxon>
        <taxon>Fungi</taxon>
        <taxon>Dikarya</taxon>
        <taxon>Ascomycota</taxon>
        <taxon>Taphrinomycotina</taxon>
        <taxon>Schizosaccharomycetes</taxon>
        <taxon>Schizosaccharomycetales</taxon>
        <taxon>Schizosaccharomycetaceae</taxon>
        <taxon>Schizosaccharomyces</taxon>
    </lineage>
</organism>
<evidence type="ECO:0000313" key="14">
    <source>
        <dbReference type="Proteomes" id="UP000001744"/>
    </source>
</evidence>
<dbReference type="GO" id="GO:0005785">
    <property type="term" value="C:signal recognition particle receptor complex"/>
    <property type="evidence" value="ECO:0007669"/>
    <property type="project" value="EnsemblFungi"/>
</dbReference>
<dbReference type="Gene3D" id="1.20.120.140">
    <property type="entry name" value="Signal recognition particle SRP54, nucleotide-binding domain"/>
    <property type="match status" value="1"/>
</dbReference>
<dbReference type="STRING" id="402676.B6JY97"/>
<dbReference type="GO" id="GO:0006614">
    <property type="term" value="P:SRP-dependent cotranslational protein targeting to membrane"/>
    <property type="evidence" value="ECO:0007669"/>
    <property type="project" value="InterPro"/>
</dbReference>
<sequence length="472" mass="52791">MAAVERAAFQNARLVKFADKLTQSMHNIVLNSCLNALKEQRLFNKEESQLLEEAYQMKTQQLREEFNDLLVVKTAANTGGAKPSSSSKSEASTRSSKLAPQKQKKQPKKATTKKELRRWDDSLLDEEEAAALNYSEDLPAAESAAHADAELSSMVGENNNLVKTKQGAFVIEELERAPAAEETSSRGFSFFSNLIGQKTLTEKDLKPVLAKMQQHLIEKNVAQLGGPTALRFTSFIARGQEDRFFRNALLSISLTMFRWFARRRPDHTRFLLLVSTALESRRLCRSWLTGCCRNKLRILVAACDTFRSGAIEQLNVHVTNLKKVHGDNIELFAQGYGKDASIVVKNAVQYASQNNFDVILVDTAGRRHNDQRLMGSLEKFTKATKLDKIFQVAEALVGTDSLAQAKHFQASLYHRRLDGFIISKVDAVGELVGVMVGMVYTTHVPIVFVGVGQTYSDLRTLSVDWVVDQLMR</sequence>
<dbReference type="SMART" id="SM00962">
    <property type="entry name" value="SRP54"/>
    <property type="match status" value="1"/>
</dbReference>
<name>B6JY97_SCHJY</name>
<reference evidence="12 14" key="1">
    <citation type="journal article" date="2011" name="Science">
        <title>Comparative functional genomics of the fission yeasts.</title>
        <authorList>
            <person name="Rhind N."/>
            <person name="Chen Z."/>
            <person name="Yassour M."/>
            <person name="Thompson D.A."/>
            <person name="Haas B.J."/>
            <person name="Habib N."/>
            <person name="Wapinski I."/>
            <person name="Roy S."/>
            <person name="Lin M.F."/>
            <person name="Heiman D.I."/>
            <person name="Young S.K."/>
            <person name="Furuya K."/>
            <person name="Guo Y."/>
            <person name="Pidoux A."/>
            <person name="Chen H.M."/>
            <person name="Robbertse B."/>
            <person name="Goldberg J.M."/>
            <person name="Aoki K."/>
            <person name="Bayne E.H."/>
            <person name="Berlin A.M."/>
            <person name="Desjardins C.A."/>
            <person name="Dobbs E."/>
            <person name="Dukaj L."/>
            <person name="Fan L."/>
            <person name="FitzGerald M.G."/>
            <person name="French C."/>
            <person name="Gujja S."/>
            <person name="Hansen K."/>
            <person name="Keifenheim D."/>
            <person name="Levin J.Z."/>
            <person name="Mosher R.A."/>
            <person name="Mueller C.A."/>
            <person name="Pfiffner J."/>
            <person name="Priest M."/>
            <person name="Russ C."/>
            <person name="Smialowska A."/>
            <person name="Swoboda P."/>
            <person name="Sykes S.M."/>
            <person name="Vaughn M."/>
            <person name="Vengrova S."/>
            <person name="Yoder R."/>
            <person name="Zeng Q."/>
            <person name="Allshire R."/>
            <person name="Baulcombe D."/>
            <person name="Birren B.W."/>
            <person name="Brown W."/>
            <person name="Ekwall K."/>
            <person name="Kellis M."/>
            <person name="Leatherwood J."/>
            <person name="Levin H."/>
            <person name="Margalit H."/>
            <person name="Martienssen R."/>
            <person name="Nieduszynski C.A."/>
            <person name="Spatafora J.W."/>
            <person name="Friedman N."/>
            <person name="Dalgaard J.Z."/>
            <person name="Baumann P."/>
            <person name="Niki H."/>
            <person name="Regev A."/>
            <person name="Nusbaum C."/>
        </authorList>
    </citation>
    <scope>NUCLEOTIDE SEQUENCE [LARGE SCALE GENOMIC DNA]</scope>
    <source>
        <strain evidence="14">yFS275 / FY16936</strain>
    </source>
</reference>
<evidence type="ECO:0000256" key="3">
    <source>
        <dbReference type="ARBA" id="ARBA00022741"/>
    </source>
</evidence>
<evidence type="ECO:0000256" key="10">
    <source>
        <dbReference type="SAM" id="MobiDB-lite"/>
    </source>
</evidence>